<protein>
    <submittedName>
        <fullName evidence="2">Uncharacterized protein</fullName>
    </submittedName>
</protein>
<accession>A0A4D4KZG6</accession>
<dbReference type="Gene3D" id="3.40.50.1010">
    <property type="entry name" value="5'-nuclease"/>
    <property type="match status" value="1"/>
</dbReference>
<feature type="compositionally biased region" description="Basic residues" evidence="1">
    <location>
        <begin position="61"/>
        <end position="72"/>
    </location>
</feature>
<keyword evidence="3" id="KW-1185">Reference proteome</keyword>
<organism evidence="2 3">
    <name type="scientific">Streptomyces violaceusniger</name>
    <dbReference type="NCBI Taxonomy" id="68280"/>
    <lineage>
        <taxon>Bacteria</taxon>
        <taxon>Bacillati</taxon>
        <taxon>Actinomycetota</taxon>
        <taxon>Actinomycetes</taxon>
        <taxon>Kitasatosporales</taxon>
        <taxon>Streptomycetaceae</taxon>
        <taxon>Streptomyces</taxon>
        <taxon>Streptomyces violaceusniger group</taxon>
    </lineage>
</organism>
<dbReference type="Proteomes" id="UP000301309">
    <property type="component" value="Unassembled WGS sequence"/>
</dbReference>
<comment type="caution">
    <text evidence="2">The sequence shown here is derived from an EMBL/GenBank/DDBJ whole genome shotgun (WGS) entry which is preliminary data.</text>
</comment>
<dbReference type="AlphaFoldDB" id="A0A4D4KZG6"/>
<dbReference type="InterPro" id="IPR029060">
    <property type="entry name" value="PIN-like_dom_sf"/>
</dbReference>
<sequence length="72" mass="8342">MNAVRGLLDFIARLVQDHRPDDLVACMDFDWRPAWRVALIPTYKAHRVAEEAPEGPGWTGRRCRTPSPRRSR</sequence>
<evidence type="ECO:0000256" key="1">
    <source>
        <dbReference type="SAM" id="MobiDB-lite"/>
    </source>
</evidence>
<evidence type="ECO:0000313" key="2">
    <source>
        <dbReference type="EMBL" id="GDY52296.1"/>
    </source>
</evidence>
<feature type="region of interest" description="Disordered" evidence="1">
    <location>
        <begin position="50"/>
        <end position="72"/>
    </location>
</feature>
<dbReference type="EMBL" id="BJHW01000001">
    <property type="protein sequence ID" value="GDY52296.1"/>
    <property type="molecule type" value="Genomic_DNA"/>
</dbReference>
<name>A0A4D4KZG6_STRVO</name>
<reference evidence="2 3" key="1">
    <citation type="journal article" date="2020" name="Int. J. Syst. Evol. Microbiol.">
        <title>Reclassification of Streptomyces castelarensis and Streptomyces sporoclivatus as later heterotypic synonyms of Streptomyces antimycoticus.</title>
        <authorList>
            <person name="Komaki H."/>
            <person name="Tamura T."/>
        </authorList>
    </citation>
    <scope>NUCLEOTIDE SEQUENCE [LARGE SCALE GENOMIC DNA]</scope>
    <source>
        <strain evidence="2 3">NBRC 13459</strain>
    </source>
</reference>
<evidence type="ECO:0000313" key="3">
    <source>
        <dbReference type="Proteomes" id="UP000301309"/>
    </source>
</evidence>
<proteinExistence type="predicted"/>
<gene>
    <name evidence="2" type="ORF">SVIO_029190</name>
</gene>
<dbReference type="SUPFAM" id="SSF88723">
    <property type="entry name" value="PIN domain-like"/>
    <property type="match status" value="1"/>
</dbReference>